<proteinExistence type="predicted"/>
<keyword evidence="2" id="KW-1185">Reference proteome</keyword>
<accession>A0AAV8VI60</accession>
<comment type="caution">
    <text evidence="1">The sequence shown here is derived from an EMBL/GenBank/DDBJ whole genome shotgun (WGS) entry which is preliminary data.</text>
</comment>
<protein>
    <recommendedName>
        <fullName evidence="3">DDE Tnp4 domain-containing protein</fullName>
    </recommendedName>
</protein>
<evidence type="ECO:0000313" key="2">
    <source>
        <dbReference type="Proteomes" id="UP001159042"/>
    </source>
</evidence>
<evidence type="ECO:0008006" key="3">
    <source>
        <dbReference type="Google" id="ProtNLM"/>
    </source>
</evidence>
<name>A0AAV8VI60_9CUCU</name>
<sequence length="158" mass="17906">MSTKFCLSCIVNSSSNFIGLQLIFNIVITQYMLCRARRVIENVFGILAARWRIYRKAIIASQPTVIAIVKATICLHNYIMNCESKAGNEKRYCSSLTIDREDEFGGVIGGDWRKEPSNNLISVGRTSTNMYGRVAETMRERLSKYFVGQGAVAFQWDK</sequence>
<dbReference type="Proteomes" id="UP001159042">
    <property type="component" value="Unassembled WGS sequence"/>
</dbReference>
<reference evidence="1 2" key="1">
    <citation type="journal article" date="2023" name="Insect Mol. Biol.">
        <title>Genome sequencing provides insights into the evolution of gene families encoding plant cell wall-degrading enzymes in longhorned beetles.</title>
        <authorList>
            <person name="Shin N.R."/>
            <person name="Okamura Y."/>
            <person name="Kirsch R."/>
            <person name="Pauchet Y."/>
        </authorList>
    </citation>
    <scope>NUCLEOTIDE SEQUENCE [LARGE SCALE GENOMIC DNA]</scope>
    <source>
        <strain evidence="1">EAD_L_NR</strain>
    </source>
</reference>
<dbReference type="AlphaFoldDB" id="A0AAV8VI60"/>
<dbReference type="EMBL" id="JANEYG010000085">
    <property type="protein sequence ID" value="KAJ8913893.1"/>
    <property type="molecule type" value="Genomic_DNA"/>
</dbReference>
<evidence type="ECO:0000313" key="1">
    <source>
        <dbReference type="EMBL" id="KAJ8913893.1"/>
    </source>
</evidence>
<organism evidence="1 2">
    <name type="scientific">Exocentrus adspersus</name>
    <dbReference type="NCBI Taxonomy" id="1586481"/>
    <lineage>
        <taxon>Eukaryota</taxon>
        <taxon>Metazoa</taxon>
        <taxon>Ecdysozoa</taxon>
        <taxon>Arthropoda</taxon>
        <taxon>Hexapoda</taxon>
        <taxon>Insecta</taxon>
        <taxon>Pterygota</taxon>
        <taxon>Neoptera</taxon>
        <taxon>Endopterygota</taxon>
        <taxon>Coleoptera</taxon>
        <taxon>Polyphaga</taxon>
        <taxon>Cucujiformia</taxon>
        <taxon>Chrysomeloidea</taxon>
        <taxon>Cerambycidae</taxon>
        <taxon>Lamiinae</taxon>
        <taxon>Acanthocinini</taxon>
        <taxon>Exocentrus</taxon>
    </lineage>
</organism>
<gene>
    <name evidence="1" type="ORF">NQ315_005690</name>
</gene>